<accession>A0A8I6WK33</accession>
<sequence length="101" mass="11177">MLESRVFCPRWISLIKCLLFQGTFTVRINDTTGPYFVGGKGIKQGGPISQLLFNLVADVFSKMLTKATRHRLISGLLTNVIPGGIISLQYADDTLLFIENS</sequence>
<dbReference type="EnsemblPlants" id="HORVU.MOREX.r3.2HG0102100.1">
    <property type="protein sequence ID" value="HORVU.MOREX.r3.2HG0102100.1.CDS1"/>
    <property type="gene ID" value="HORVU.MOREX.r3.2HG0102100"/>
</dbReference>
<dbReference type="InterPro" id="IPR043502">
    <property type="entry name" value="DNA/RNA_pol_sf"/>
</dbReference>
<reference evidence="5" key="1">
    <citation type="journal article" date="2012" name="Nature">
        <title>A physical, genetic and functional sequence assembly of the barley genome.</title>
        <authorList>
            <consortium name="The International Barley Genome Sequencing Consortium"/>
            <person name="Mayer K.F."/>
            <person name="Waugh R."/>
            <person name="Brown J.W."/>
            <person name="Schulman A."/>
            <person name="Langridge P."/>
            <person name="Platzer M."/>
            <person name="Fincher G.B."/>
            <person name="Muehlbauer G.J."/>
            <person name="Sato K."/>
            <person name="Close T.J."/>
            <person name="Wise R.P."/>
            <person name="Stein N."/>
        </authorList>
    </citation>
    <scope>NUCLEOTIDE SEQUENCE [LARGE SCALE GENOMIC DNA]</scope>
    <source>
        <strain evidence="5">cv. Morex</strain>
    </source>
</reference>
<dbReference type="AlphaFoldDB" id="A0A8I6WK33"/>
<keyword evidence="5" id="KW-1185">Reference proteome</keyword>
<dbReference type="SMR" id="A0A8I6WK33"/>
<feature type="transmembrane region" description="Helical" evidence="1">
    <location>
        <begin position="72"/>
        <end position="91"/>
    </location>
</feature>
<dbReference type="Gramene" id="HORVU.MOREX.r3.2HG0102100.1">
    <property type="protein sequence ID" value="HORVU.MOREX.r3.2HG0102100.1.CDS1"/>
    <property type="gene ID" value="HORVU.MOREX.r3.2HG0102100"/>
</dbReference>
<dbReference type="PROSITE" id="PS50878">
    <property type="entry name" value="RT_POL"/>
    <property type="match status" value="1"/>
</dbReference>
<protein>
    <recommendedName>
        <fullName evidence="3">Reverse transcriptase domain-containing protein</fullName>
    </recommendedName>
</protein>
<keyword evidence="2" id="KW-0732">Signal</keyword>
<keyword evidence="1" id="KW-0472">Membrane</keyword>
<dbReference type="InterPro" id="IPR000477">
    <property type="entry name" value="RT_dom"/>
</dbReference>
<evidence type="ECO:0000313" key="5">
    <source>
        <dbReference type="Proteomes" id="UP000011116"/>
    </source>
</evidence>
<feature type="chain" id="PRO_5035167587" description="Reverse transcriptase domain-containing protein" evidence="2">
    <location>
        <begin position="26"/>
        <end position="101"/>
    </location>
</feature>
<feature type="signal peptide" evidence="2">
    <location>
        <begin position="1"/>
        <end position="25"/>
    </location>
</feature>
<organism evidence="4 5">
    <name type="scientific">Hordeum vulgare subsp. vulgare</name>
    <name type="common">Domesticated barley</name>
    <dbReference type="NCBI Taxonomy" id="112509"/>
    <lineage>
        <taxon>Eukaryota</taxon>
        <taxon>Viridiplantae</taxon>
        <taxon>Streptophyta</taxon>
        <taxon>Embryophyta</taxon>
        <taxon>Tracheophyta</taxon>
        <taxon>Spermatophyta</taxon>
        <taxon>Magnoliopsida</taxon>
        <taxon>Liliopsida</taxon>
        <taxon>Poales</taxon>
        <taxon>Poaceae</taxon>
        <taxon>BOP clade</taxon>
        <taxon>Pooideae</taxon>
        <taxon>Triticodae</taxon>
        <taxon>Triticeae</taxon>
        <taxon>Hordeinae</taxon>
        <taxon>Hordeum</taxon>
    </lineage>
</organism>
<evidence type="ECO:0000259" key="3">
    <source>
        <dbReference type="PROSITE" id="PS50878"/>
    </source>
</evidence>
<dbReference type="Pfam" id="PF00078">
    <property type="entry name" value="RVT_1"/>
    <property type="match status" value="1"/>
</dbReference>
<reference evidence="4" key="3">
    <citation type="submission" date="2022-01" db="UniProtKB">
        <authorList>
            <consortium name="EnsemblPlants"/>
        </authorList>
    </citation>
    <scope>IDENTIFICATION</scope>
    <source>
        <strain evidence="4">subsp. vulgare</strain>
    </source>
</reference>
<dbReference type="Proteomes" id="UP000011116">
    <property type="component" value="Chromosome 2H"/>
</dbReference>
<reference evidence="4" key="2">
    <citation type="submission" date="2020-10" db="EMBL/GenBank/DDBJ databases">
        <authorList>
            <person name="Scholz U."/>
            <person name="Mascher M."/>
            <person name="Fiebig A."/>
        </authorList>
    </citation>
    <scope>NUCLEOTIDE SEQUENCE [LARGE SCALE GENOMIC DNA]</scope>
    <source>
        <strain evidence="4">cv. Morex</strain>
    </source>
</reference>
<dbReference type="SUPFAM" id="SSF56672">
    <property type="entry name" value="DNA/RNA polymerases"/>
    <property type="match status" value="1"/>
</dbReference>
<name>A0A8I6WK33_HORVV</name>
<evidence type="ECO:0000256" key="1">
    <source>
        <dbReference type="SAM" id="Phobius"/>
    </source>
</evidence>
<feature type="domain" description="Reverse transcriptase" evidence="3">
    <location>
        <begin position="1"/>
        <end position="101"/>
    </location>
</feature>
<keyword evidence="1" id="KW-0812">Transmembrane</keyword>
<evidence type="ECO:0000313" key="4">
    <source>
        <dbReference type="EnsemblPlants" id="HORVU.MOREX.r3.2HG0102100.1.CDS1"/>
    </source>
</evidence>
<proteinExistence type="predicted"/>
<keyword evidence="1" id="KW-1133">Transmembrane helix</keyword>
<evidence type="ECO:0000256" key="2">
    <source>
        <dbReference type="SAM" id="SignalP"/>
    </source>
</evidence>